<organism evidence="1">
    <name type="scientific">marine metagenome</name>
    <dbReference type="NCBI Taxonomy" id="408172"/>
    <lineage>
        <taxon>unclassified sequences</taxon>
        <taxon>metagenomes</taxon>
        <taxon>ecological metagenomes</taxon>
    </lineage>
</organism>
<proteinExistence type="predicted"/>
<evidence type="ECO:0008006" key="2">
    <source>
        <dbReference type="Google" id="ProtNLM"/>
    </source>
</evidence>
<sequence length="63" mass="7189">MRAKEILKLPSIEIGDEILVGKFKNRRATVTGFTKDEHNQPVVLTNKGKHNVFKGRIVKLMDK</sequence>
<reference evidence="1" key="1">
    <citation type="submission" date="2018-05" db="EMBL/GenBank/DDBJ databases">
        <authorList>
            <person name="Lanie J.A."/>
            <person name="Ng W.-L."/>
            <person name="Kazmierczak K.M."/>
            <person name="Andrzejewski T.M."/>
            <person name="Davidsen T.M."/>
            <person name="Wayne K.J."/>
            <person name="Tettelin H."/>
            <person name="Glass J.I."/>
            <person name="Rusch D."/>
            <person name="Podicherti R."/>
            <person name="Tsui H.-C.T."/>
            <person name="Winkler M.E."/>
        </authorList>
    </citation>
    <scope>NUCLEOTIDE SEQUENCE</scope>
</reference>
<dbReference type="EMBL" id="UINC01147168">
    <property type="protein sequence ID" value="SVD38330.1"/>
    <property type="molecule type" value="Genomic_DNA"/>
</dbReference>
<accession>A0A382UVV9</accession>
<name>A0A382UVV9_9ZZZZ</name>
<protein>
    <recommendedName>
        <fullName evidence="2">KOW domain-containing protein</fullName>
    </recommendedName>
</protein>
<evidence type="ECO:0000313" key="1">
    <source>
        <dbReference type="EMBL" id="SVD38330.1"/>
    </source>
</evidence>
<gene>
    <name evidence="1" type="ORF">METZ01_LOCUS391184</name>
</gene>
<dbReference type="AlphaFoldDB" id="A0A382UVV9"/>